<evidence type="ECO:0000256" key="1">
    <source>
        <dbReference type="ARBA" id="ARBA00001933"/>
    </source>
</evidence>
<dbReference type="GO" id="GO:0051537">
    <property type="term" value="F:2 iron, 2 sulfur cluster binding"/>
    <property type="evidence" value="ECO:0007669"/>
    <property type="project" value="UniProtKB-KW"/>
</dbReference>
<proteinExistence type="inferred from homology"/>
<keyword evidence="5" id="KW-0001">2Fe-2S</keyword>
<dbReference type="GO" id="GO:0046872">
    <property type="term" value="F:metal ion binding"/>
    <property type="evidence" value="ECO:0007669"/>
    <property type="project" value="UniProtKB-KW"/>
</dbReference>
<evidence type="ECO:0000256" key="6">
    <source>
        <dbReference type="ARBA" id="ARBA00022723"/>
    </source>
</evidence>
<keyword evidence="4 12" id="KW-0808">Transferase</keyword>
<evidence type="ECO:0000313" key="13">
    <source>
        <dbReference type="Proteomes" id="UP000222818"/>
    </source>
</evidence>
<dbReference type="AlphaFoldDB" id="A0A2G0V6Z6"/>
<dbReference type="EMBL" id="MKGN01000015">
    <property type="protein sequence ID" value="PHN16245.1"/>
    <property type="molecule type" value="Genomic_DNA"/>
</dbReference>
<dbReference type="OrthoDB" id="9808002at2"/>
<reference evidence="12 13" key="1">
    <citation type="journal article" date="2017" name="ISME J.">
        <title>Tremblaya phenacola PPER: an evolutionary beta-gammaproteobacterium collage.</title>
        <authorList>
            <person name="Gil R."/>
            <person name="Vargas-Chavez C."/>
            <person name="Lopez-Madrigal S."/>
            <person name="Santos-Garcia D."/>
            <person name="Latorre A."/>
            <person name="Moya A."/>
        </authorList>
    </citation>
    <scope>NUCLEOTIDE SEQUENCE [LARGE SCALE GENOMIC DNA]</scope>
    <source>
        <strain evidence="12 13">PPER</strain>
    </source>
</reference>
<dbReference type="FunFam" id="3.40.640.10:FF:000003">
    <property type="entry name" value="Cysteine desulfurase IscS"/>
    <property type="match status" value="1"/>
</dbReference>
<organism evidence="12 13">
    <name type="scientific">Candidatus Tremblayella phenacoccinincola</name>
    <dbReference type="NCBI Taxonomy" id="1010676"/>
    <lineage>
        <taxon>Bacteria</taxon>
        <taxon>Pseudomonadati</taxon>
        <taxon>Pseudomonadota</taxon>
        <taxon>Betaproteobacteria</taxon>
        <taxon>Candidatus Tremblayella</taxon>
    </lineage>
</organism>
<dbReference type="InterPro" id="IPR016454">
    <property type="entry name" value="Cysteine_dSase"/>
</dbReference>
<comment type="similarity">
    <text evidence="2">Belongs to the class-V pyridoxal-phosphate-dependent aminotransferase family. NifS/IscS subfamily.</text>
</comment>
<evidence type="ECO:0000256" key="4">
    <source>
        <dbReference type="ARBA" id="ARBA00022679"/>
    </source>
</evidence>
<evidence type="ECO:0000256" key="10">
    <source>
        <dbReference type="ARBA" id="ARBA00050776"/>
    </source>
</evidence>
<dbReference type="RefSeq" id="WP_099336885.1">
    <property type="nucleotide sequence ID" value="NZ_MKGN01000015.1"/>
</dbReference>
<dbReference type="InterPro" id="IPR015421">
    <property type="entry name" value="PyrdxlP-dep_Trfase_major"/>
</dbReference>
<dbReference type="Pfam" id="PF00266">
    <property type="entry name" value="Aminotran_5"/>
    <property type="match status" value="1"/>
</dbReference>
<comment type="cofactor">
    <cofactor evidence="1">
        <name>pyridoxal 5'-phosphate</name>
        <dbReference type="ChEBI" id="CHEBI:597326"/>
    </cofactor>
</comment>
<gene>
    <name evidence="12" type="primary">iscS</name>
    <name evidence="12" type="ORF">TPPER_00152</name>
</gene>
<dbReference type="SUPFAM" id="SSF53383">
    <property type="entry name" value="PLP-dependent transferases"/>
    <property type="match status" value="1"/>
</dbReference>
<dbReference type="Proteomes" id="UP000222818">
    <property type="component" value="Unassembled WGS sequence"/>
</dbReference>
<accession>A0A2G0V6Z6</accession>
<keyword evidence="8" id="KW-0408">Iron</keyword>
<evidence type="ECO:0000256" key="2">
    <source>
        <dbReference type="ARBA" id="ARBA00006490"/>
    </source>
</evidence>
<name>A0A2G0V6Z6_9PROT</name>
<protein>
    <recommendedName>
        <fullName evidence="3">cysteine desulfurase</fullName>
        <ecNumber evidence="3">2.8.1.7</ecNumber>
    </recommendedName>
</protein>
<comment type="caution">
    <text evidence="12">The sequence shown here is derived from an EMBL/GenBank/DDBJ whole genome shotgun (WGS) entry which is preliminary data.</text>
</comment>
<evidence type="ECO:0000256" key="7">
    <source>
        <dbReference type="ARBA" id="ARBA00022898"/>
    </source>
</evidence>
<evidence type="ECO:0000256" key="8">
    <source>
        <dbReference type="ARBA" id="ARBA00023004"/>
    </source>
</evidence>
<feature type="domain" description="Aminotransferase class V" evidence="11">
    <location>
        <begin position="11"/>
        <end position="372"/>
    </location>
</feature>
<dbReference type="InterPro" id="IPR000192">
    <property type="entry name" value="Aminotrans_V_dom"/>
</dbReference>
<evidence type="ECO:0000256" key="9">
    <source>
        <dbReference type="ARBA" id="ARBA00023014"/>
    </source>
</evidence>
<evidence type="ECO:0000256" key="3">
    <source>
        <dbReference type="ARBA" id="ARBA00012239"/>
    </source>
</evidence>
<dbReference type="EC" id="2.8.1.7" evidence="3"/>
<dbReference type="InterPro" id="IPR015422">
    <property type="entry name" value="PyrdxlP-dep_Trfase_small"/>
</dbReference>
<evidence type="ECO:0000256" key="5">
    <source>
        <dbReference type="ARBA" id="ARBA00022714"/>
    </source>
</evidence>
<comment type="catalytic activity">
    <reaction evidence="10">
        <text>(sulfur carrier)-H + L-cysteine = (sulfur carrier)-SH + L-alanine</text>
        <dbReference type="Rhea" id="RHEA:43892"/>
        <dbReference type="Rhea" id="RHEA-COMP:14737"/>
        <dbReference type="Rhea" id="RHEA-COMP:14739"/>
        <dbReference type="ChEBI" id="CHEBI:29917"/>
        <dbReference type="ChEBI" id="CHEBI:35235"/>
        <dbReference type="ChEBI" id="CHEBI:57972"/>
        <dbReference type="ChEBI" id="CHEBI:64428"/>
        <dbReference type="EC" id="2.8.1.7"/>
    </reaction>
</comment>
<evidence type="ECO:0000259" key="11">
    <source>
        <dbReference type="Pfam" id="PF00266"/>
    </source>
</evidence>
<evidence type="ECO:0000313" key="12">
    <source>
        <dbReference type="EMBL" id="PHN16245.1"/>
    </source>
</evidence>
<keyword evidence="13" id="KW-1185">Reference proteome</keyword>
<dbReference type="PIRSF" id="PIRSF005572">
    <property type="entry name" value="NifS"/>
    <property type="match status" value="1"/>
</dbReference>
<dbReference type="Gene3D" id="3.40.640.10">
    <property type="entry name" value="Type I PLP-dependent aspartate aminotransferase-like (Major domain)"/>
    <property type="match status" value="1"/>
</dbReference>
<dbReference type="PANTHER" id="PTHR11601:SF34">
    <property type="entry name" value="CYSTEINE DESULFURASE"/>
    <property type="match status" value="1"/>
</dbReference>
<dbReference type="PANTHER" id="PTHR11601">
    <property type="entry name" value="CYSTEINE DESULFURYLASE FAMILY MEMBER"/>
    <property type="match status" value="1"/>
</dbReference>
<keyword evidence="9" id="KW-0411">Iron-sulfur</keyword>
<sequence length="391" mass="42972">MKPIYKLRLPVYLDYSSTTPADPRVVEKMLPFLRHKFGNPASRSHILGWETEAVVEKARECVASLIKASSKEIVWTSGATESNNLAIKAIALSKHNKGKHIITLKTEHKAVLDTCRYLESKGFIISYLAVNNNGLLDLALLNNCIQSGTILVIIMYVNHEIGVIQNIEDISRVCNKLRVPLHVDAAQAVGKVSINTSKTQINTMSLTSHKAYGPKGVGVLYVNKANVFKVVPQMHGGGQEKGVRSGTLPTHQIVGMGKAYRLIYVEGLSEFKTTKQLNVFLVKELIYIVQASVNGCLTARVPHNININIKYVEGEALMMSMKSICVSSGSACTSSSLQPSYVLQAIGCIQNVHNSIRISIGRFTLASEVEYVTQVVSGKVKRLRQLSPLWV</sequence>
<keyword evidence="6" id="KW-0479">Metal-binding</keyword>
<dbReference type="GO" id="GO:0031071">
    <property type="term" value="F:cysteine desulfurase activity"/>
    <property type="evidence" value="ECO:0007669"/>
    <property type="project" value="UniProtKB-EC"/>
</dbReference>
<dbReference type="InterPro" id="IPR015424">
    <property type="entry name" value="PyrdxlP-dep_Trfase"/>
</dbReference>
<keyword evidence="7" id="KW-0663">Pyridoxal phosphate</keyword>
<dbReference type="Gene3D" id="3.90.1150.10">
    <property type="entry name" value="Aspartate Aminotransferase, domain 1"/>
    <property type="match status" value="1"/>
</dbReference>